<comment type="caution">
    <text evidence="10">The sequence shown here is derived from an EMBL/GenBank/DDBJ whole genome shotgun (WGS) entry which is preliminary data.</text>
</comment>
<organism evidence="10 11">
    <name type="scientific">Puia dinghuensis</name>
    <dbReference type="NCBI Taxonomy" id="1792502"/>
    <lineage>
        <taxon>Bacteria</taxon>
        <taxon>Pseudomonadati</taxon>
        <taxon>Bacteroidota</taxon>
        <taxon>Chitinophagia</taxon>
        <taxon>Chitinophagales</taxon>
        <taxon>Chitinophagaceae</taxon>
        <taxon>Puia</taxon>
    </lineage>
</organism>
<dbReference type="Pfam" id="PF00072">
    <property type="entry name" value="Response_reg"/>
    <property type="match status" value="1"/>
</dbReference>
<evidence type="ECO:0000256" key="3">
    <source>
        <dbReference type="ARBA" id="ARBA00023015"/>
    </source>
</evidence>
<dbReference type="InterPro" id="IPR011006">
    <property type="entry name" value="CheY-like_superfamily"/>
</dbReference>
<dbReference type="SUPFAM" id="SSF52172">
    <property type="entry name" value="CheY-like"/>
    <property type="match status" value="1"/>
</dbReference>
<dbReference type="SMART" id="SM00862">
    <property type="entry name" value="Trans_reg_C"/>
    <property type="match status" value="1"/>
</dbReference>
<feature type="domain" description="OmpR/PhoB-type" evidence="9">
    <location>
        <begin position="130"/>
        <end position="228"/>
    </location>
</feature>
<accession>A0A8J2XUU4</accession>
<dbReference type="FunFam" id="1.10.10.10:FF:000005">
    <property type="entry name" value="Two-component system response regulator"/>
    <property type="match status" value="1"/>
</dbReference>
<dbReference type="GO" id="GO:0006355">
    <property type="term" value="P:regulation of DNA-templated transcription"/>
    <property type="evidence" value="ECO:0007669"/>
    <property type="project" value="InterPro"/>
</dbReference>
<evidence type="ECO:0000256" key="5">
    <source>
        <dbReference type="ARBA" id="ARBA00023163"/>
    </source>
</evidence>
<feature type="DNA-binding region" description="OmpR/PhoB-type" evidence="7">
    <location>
        <begin position="130"/>
        <end position="228"/>
    </location>
</feature>
<evidence type="ECO:0000256" key="4">
    <source>
        <dbReference type="ARBA" id="ARBA00023125"/>
    </source>
</evidence>
<dbReference type="GO" id="GO:0005829">
    <property type="term" value="C:cytosol"/>
    <property type="evidence" value="ECO:0007669"/>
    <property type="project" value="TreeGrafter"/>
</dbReference>
<dbReference type="SMART" id="SM00448">
    <property type="entry name" value="REC"/>
    <property type="match status" value="1"/>
</dbReference>
<dbReference type="PANTHER" id="PTHR48111:SF22">
    <property type="entry name" value="REGULATOR OF RPOS"/>
    <property type="match status" value="1"/>
</dbReference>
<dbReference type="PROSITE" id="PS51755">
    <property type="entry name" value="OMPR_PHOB"/>
    <property type="match status" value="1"/>
</dbReference>
<dbReference type="GO" id="GO:0000156">
    <property type="term" value="F:phosphorelay response regulator activity"/>
    <property type="evidence" value="ECO:0007669"/>
    <property type="project" value="TreeGrafter"/>
</dbReference>
<keyword evidence="4 7" id="KW-0238">DNA-binding</keyword>
<dbReference type="CDD" id="cd17574">
    <property type="entry name" value="REC_OmpR"/>
    <property type="match status" value="1"/>
</dbReference>
<evidence type="ECO:0000256" key="2">
    <source>
        <dbReference type="ARBA" id="ARBA00023012"/>
    </source>
</evidence>
<keyword evidence="5" id="KW-0804">Transcription</keyword>
<dbReference type="GO" id="GO:0032993">
    <property type="term" value="C:protein-DNA complex"/>
    <property type="evidence" value="ECO:0007669"/>
    <property type="project" value="TreeGrafter"/>
</dbReference>
<dbReference type="FunFam" id="3.40.50.2300:FF:000001">
    <property type="entry name" value="DNA-binding response regulator PhoB"/>
    <property type="match status" value="1"/>
</dbReference>
<keyword evidence="2" id="KW-0902">Two-component regulatory system</keyword>
<dbReference type="PROSITE" id="PS50110">
    <property type="entry name" value="RESPONSE_REGULATORY"/>
    <property type="match status" value="1"/>
</dbReference>
<name>A0A8J2XUU4_9BACT</name>
<evidence type="ECO:0000256" key="7">
    <source>
        <dbReference type="PROSITE-ProRule" id="PRU01091"/>
    </source>
</evidence>
<dbReference type="InterPro" id="IPR001867">
    <property type="entry name" value="OmpR/PhoB-type_DNA-bd"/>
</dbReference>
<dbReference type="Gene3D" id="1.10.10.10">
    <property type="entry name" value="Winged helix-like DNA-binding domain superfamily/Winged helix DNA-binding domain"/>
    <property type="match status" value="1"/>
</dbReference>
<feature type="modified residue" description="4-aspartylphosphate" evidence="6">
    <location>
        <position position="54"/>
    </location>
</feature>
<sequence length="230" mass="26448">MAETKILLVEDEKKIAESLRKGLTEQHYEVDVAYDGVSGRKLFDTNTYDLAILDINLPLMNGYELARHIRSFNEDILVIMLTAMNTTEDKIEGFEAGADDYIVKPFDFLELLVRIRALLKRLHHQPATGGNILKVGDLIMNLDSKEVSREGRNIPLTAKEFQLLEYFIRNKNKVVSRIDIALNVWDIDFDTKTNVIDVYVNFLRKKIEKDFSSKLIYTQVGMGYVLKETP</sequence>
<dbReference type="Gene3D" id="6.10.250.690">
    <property type="match status" value="1"/>
</dbReference>
<dbReference type="GO" id="GO:0000976">
    <property type="term" value="F:transcription cis-regulatory region binding"/>
    <property type="evidence" value="ECO:0007669"/>
    <property type="project" value="TreeGrafter"/>
</dbReference>
<evidence type="ECO:0000313" key="10">
    <source>
        <dbReference type="EMBL" id="GGB13152.1"/>
    </source>
</evidence>
<keyword evidence="11" id="KW-1185">Reference proteome</keyword>
<dbReference type="RefSeq" id="WP_188935207.1">
    <property type="nucleotide sequence ID" value="NZ_BMJC01000004.1"/>
</dbReference>
<dbReference type="InterPro" id="IPR036388">
    <property type="entry name" value="WH-like_DNA-bd_sf"/>
</dbReference>
<proteinExistence type="predicted"/>
<dbReference type="Proteomes" id="UP000607559">
    <property type="component" value="Unassembled WGS sequence"/>
</dbReference>
<evidence type="ECO:0000256" key="6">
    <source>
        <dbReference type="PROSITE-ProRule" id="PRU00169"/>
    </source>
</evidence>
<keyword evidence="1 6" id="KW-0597">Phosphoprotein</keyword>
<evidence type="ECO:0000256" key="1">
    <source>
        <dbReference type="ARBA" id="ARBA00022553"/>
    </source>
</evidence>
<dbReference type="Gene3D" id="3.40.50.2300">
    <property type="match status" value="1"/>
</dbReference>
<keyword evidence="3" id="KW-0805">Transcription regulation</keyword>
<reference evidence="10" key="1">
    <citation type="journal article" date="2014" name="Int. J. Syst. Evol. Microbiol.">
        <title>Complete genome sequence of Corynebacterium casei LMG S-19264T (=DSM 44701T), isolated from a smear-ripened cheese.</title>
        <authorList>
            <consortium name="US DOE Joint Genome Institute (JGI-PGF)"/>
            <person name="Walter F."/>
            <person name="Albersmeier A."/>
            <person name="Kalinowski J."/>
            <person name="Ruckert C."/>
        </authorList>
    </citation>
    <scope>NUCLEOTIDE SEQUENCE</scope>
    <source>
        <strain evidence="10">CGMCC 1.15448</strain>
    </source>
</reference>
<dbReference type="PANTHER" id="PTHR48111">
    <property type="entry name" value="REGULATOR OF RPOS"/>
    <property type="match status" value="1"/>
</dbReference>
<feature type="domain" description="Response regulatory" evidence="8">
    <location>
        <begin position="5"/>
        <end position="119"/>
    </location>
</feature>
<dbReference type="CDD" id="cd00383">
    <property type="entry name" value="trans_reg_C"/>
    <property type="match status" value="1"/>
</dbReference>
<evidence type="ECO:0000259" key="8">
    <source>
        <dbReference type="PROSITE" id="PS50110"/>
    </source>
</evidence>
<reference evidence="10" key="2">
    <citation type="submission" date="2020-09" db="EMBL/GenBank/DDBJ databases">
        <authorList>
            <person name="Sun Q."/>
            <person name="Zhou Y."/>
        </authorList>
    </citation>
    <scope>NUCLEOTIDE SEQUENCE</scope>
    <source>
        <strain evidence="10">CGMCC 1.15448</strain>
    </source>
</reference>
<dbReference type="InterPro" id="IPR001789">
    <property type="entry name" value="Sig_transdc_resp-reg_receiver"/>
</dbReference>
<evidence type="ECO:0000313" key="11">
    <source>
        <dbReference type="Proteomes" id="UP000607559"/>
    </source>
</evidence>
<dbReference type="InterPro" id="IPR039420">
    <property type="entry name" value="WalR-like"/>
</dbReference>
<gene>
    <name evidence="10" type="ORF">GCM10011511_41010</name>
</gene>
<protein>
    <submittedName>
        <fullName evidence="10">DNA-binding response regulator</fullName>
    </submittedName>
</protein>
<dbReference type="Pfam" id="PF00486">
    <property type="entry name" value="Trans_reg_C"/>
    <property type="match status" value="1"/>
</dbReference>
<dbReference type="EMBL" id="BMJC01000004">
    <property type="protein sequence ID" value="GGB13152.1"/>
    <property type="molecule type" value="Genomic_DNA"/>
</dbReference>
<evidence type="ECO:0000259" key="9">
    <source>
        <dbReference type="PROSITE" id="PS51755"/>
    </source>
</evidence>
<dbReference type="AlphaFoldDB" id="A0A8J2XUU4"/>